<dbReference type="InterPro" id="IPR010982">
    <property type="entry name" value="Lambda_DNA-bd_dom_sf"/>
</dbReference>
<dbReference type="InterPro" id="IPR046335">
    <property type="entry name" value="LacI/GalR-like_sensor"/>
</dbReference>
<sequence length="360" mass="39747">MTIKDVARHSGVSIKTVSNVINGTGSMRDSTRKRVQASIRELGYMVNVSARSLKTGATKLLGLGIFDFSQPFAPYLADKVIDISRKHGYGTVISTYGSDGSGLPVIMDEITQLSADGWLLFSDQPLKNEGIILDQPYPIVLAGDYNSYDRVDWVTMPNTRAIRYVTGRLLDMGCRHIAVFGAPEKPKTRNEYMCATEGLQELRIRGYIEAFEERGLSVDWQMLLPKDWMEGVSGVQAVTQMLSRGIRPDAIICLTDAMALGALHGLQNEGIRIPEDVQVVGFDDVPESSYSTPSLTTIDPCLNDYVEHAIDMLIERINGYKGKPRTFVTDFRLVERDSTLAFPTEKHTVAVTATNQADAA</sequence>
<dbReference type="SMART" id="SM00354">
    <property type="entry name" value="HTH_LACI"/>
    <property type="match status" value="1"/>
</dbReference>
<dbReference type="Gene3D" id="1.10.260.40">
    <property type="entry name" value="lambda repressor-like DNA-binding domains"/>
    <property type="match status" value="1"/>
</dbReference>
<dbReference type="Proteomes" id="UP001529481">
    <property type="component" value="Unassembled WGS sequence"/>
</dbReference>
<dbReference type="PANTHER" id="PTHR30146">
    <property type="entry name" value="LACI-RELATED TRANSCRIPTIONAL REPRESSOR"/>
    <property type="match status" value="1"/>
</dbReference>
<keyword evidence="6" id="KW-1185">Reference proteome</keyword>
<keyword evidence="1" id="KW-0805">Transcription regulation</keyword>
<evidence type="ECO:0000256" key="2">
    <source>
        <dbReference type="ARBA" id="ARBA00023125"/>
    </source>
</evidence>
<dbReference type="PROSITE" id="PS50932">
    <property type="entry name" value="HTH_LACI_2"/>
    <property type="match status" value="1"/>
</dbReference>
<dbReference type="InterPro" id="IPR028082">
    <property type="entry name" value="Peripla_BP_I"/>
</dbReference>
<dbReference type="EMBL" id="JASTZZ010000003">
    <property type="protein sequence ID" value="MDT7509564.1"/>
    <property type="molecule type" value="Genomic_DNA"/>
</dbReference>
<organism evidence="5 6">
    <name type="scientific">Bifidobacterium kimbladii</name>
    <dbReference type="NCBI Taxonomy" id="1293826"/>
    <lineage>
        <taxon>Bacteria</taxon>
        <taxon>Bacillati</taxon>
        <taxon>Actinomycetota</taxon>
        <taxon>Actinomycetes</taxon>
        <taxon>Bifidobacteriales</taxon>
        <taxon>Bifidobacteriaceae</taxon>
        <taxon>Bifidobacterium</taxon>
    </lineage>
</organism>
<dbReference type="Gene3D" id="3.40.50.2300">
    <property type="match status" value="2"/>
</dbReference>
<dbReference type="PROSITE" id="PS00356">
    <property type="entry name" value="HTH_LACI_1"/>
    <property type="match status" value="1"/>
</dbReference>
<dbReference type="SUPFAM" id="SSF53822">
    <property type="entry name" value="Periplasmic binding protein-like I"/>
    <property type="match status" value="1"/>
</dbReference>
<dbReference type="Pfam" id="PF00356">
    <property type="entry name" value="LacI"/>
    <property type="match status" value="1"/>
</dbReference>
<evidence type="ECO:0000256" key="1">
    <source>
        <dbReference type="ARBA" id="ARBA00023015"/>
    </source>
</evidence>
<protein>
    <submittedName>
        <fullName evidence="5">LacI family DNA-binding transcriptional regulator</fullName>
    </submittedName>
</protein>
<keyword evidence="2 5" id="KW-0238">DNA-binding</keyword>
<dbReference type="CDD" id="cd06267">
    <property type="entry name" value="PBP1_LacI_sugar_binding-like"/>
    <property type="match status" value="1"/>
</dbReference>
<dbReference type="Pfam" id="PF13377">
    <property type="entry name" value="Peripla_BP_3"/>
    <property type="match status" value="1"/>
</dbReference>
<evidence type="ECO:0000313" key="5">
    <source>
        <dbReference type="EMBL" id="MDT7509564.1"/>
    </source>
</evidence>
<keyword evidence="3" id="KW-0804">Transcription</keyword>
<reference evidence="6" key="2">
    <citation type="submission" date="2023-07" db="EMBL/GenBank/DDBJ databases">
        <title>Bifidobacterium spp. in honeybee.</title>
        <authorList>
            <person name="Olofsson T."/>
        </authorList>
    </citation>
    <scope>NUCLEOTIDE SEQUENCE [LARGE SCALE GENOMIC DNA]</scope>
    <source>
        <strain evidence="6">H1HS16N</strain>
    </source>
</reference>
<name>A0ABU3KGL5_9BIFI</name>
<proteinExistence type="predicted"/>
<evidence type="ECO:0000256" key="3">
    <source>
        <dbReference type="ARBA" id="ARBA00023163"/>
    </source>
</evidence>
<dbReference type="CDD" id="cd01392">
    <property type="entry name" value="HTH_LacI"/>
    <property type="match status" value="1"/>
</dbReference>
<comment type="caution">
    <text evidence="5">The sequence shown here is derived from an EMBL/GenBank/DDBJ whole genome shotgun (WGS) entry which is preliminary data.</text>
</comment>
<accession>A0ABU3KGL5</accession>
<evidence type="ECO:0000259" key="4">
    <source>
        <dbReference type="PROSITE" id="PS50932"/>
    </source>
</evidence>
<dbReference type="PANTHER" id="PTHR30146:SF109">
    <property type="entry name" value="HTH-TYPE TRANSCRIPTIONAL REGULATOR GALS"/>
    <property type="match status" value="1"/>
</dbReference>
<reference evidence="5 6" key="1">
    <citation type="submission" date="2023-06" db="EMBL/GenBank/DDBJ databases">
        <authorList>
            <person name="Pascarelli S."/>
        </authorList>
    </citation>
    <scope>NUCLEOTIDE SEQUENCE [LARGE SCALE GENOMIC DNA]</scope>
    <source>
        <strain evidence="5 6">H1HS16N</strain>
    </source>
</reference>
<feature type="domain" description="HTH lacI-type" evidence="4">
    <location>
        <begin position="1"/>
        <end position="55"/>
    </location>
</feature>
<dbReference type="SUPFAM" id="SSF47413">
    <property type="entry name" value="lambda repressor-like DNA-binding domains"/>
    <property type="match status" value="1"/>
</dbReference>
<dbReference type="InterPro" id="IPR000843">
    <property type="entry name" value="HTH_LacI"/>
</dbReference>
<dbReference type="PRINTS" id="PR00036">
    <property type="entry name" value="HTHLACI"/>
</dbReference>
<gene>
    <name evidence="5" type="ORF">QRX41_05425</name>
</gene>
<dbReference type="GO" id="GO:0003677">
    <property type="term" value="F:DNA binding"/>
    <property type="evidence" value="ECO:0007669"/>
    <property type="project" value="UniProtKB-KW"/>
</dbReference>
<evidence type="ECO:0000313" key="6">
    <source>
        <dbReference type="Proteomes" id="UP001529481"/>
    </source>
</evidence>